<gene>
    <name evidence="1" type="ORF">ES288_A04G172800v1</name>
</gene>
<sequence length="84" mass="9702">MYEMITITIDNNNNKICLFFVVVKRTHRLLHGFYSRSKYNHCTFRFCSFVLLFLCPCPVSVQVQRPDGVEARSGGIGSMAVTWH</sequence>
<name>A0A5D2GYM7_GOSDA</name>
<evidence type="ECO:0000313" key="2">
    <source>
        <dbReference type="Proteomes" id="UP000323506"/>
    </source>
</evidence>
<protein>
    <submittedName>
        <fullName evidence="1">Uncharacterized protein</fullName>
    </submittedName>
</protein>
<reference evidence="1 2" key="1">
    <citation type="submission" date="2019-06" db="EMBL/GenBank/DDBJ databases">
        <title>WGS assembly of Gossypium darwinii.</title>
        <authorList>
            <person name="Chen Z.J."/>
            <person name="Sreedasyam A."/>
            <person name="Ando A."/>
            <person name="Song Q."/>
            <person name="De L."/>
            <person name="Hulse-Kemp A."/>
            <person name="Ding M."/>
            <person name="Ye W."/>
            <person name="Kirkbride R."/>
            <person name="Jenkins J."/>
            <person name="Plott C."/>
            <person name="Lovell J."/>
            <person name="Lin Y.-M."/>
            <person name="Vaughn R."/>
            <person name="Liu B."/>
            <person name="Li W."/>
            <person name="Simpson S."/>
            <person name="Scheffler B."/>
            <person name="Saski C."/>
            <person name="Grover C."/>
            <person name="Hu G."/>
            <person name="Conover J."/>
            <person name="Carlson J."/>
            <person name="Shu S."/>
            <person name="Boston L."/>
            <person name="Williams M."/>
            <person name="Peterson D."/>
            <person name="Mcgee K."/>
            <person name="Jones D."/>
            <person name="Wendel J."/>
            <person name="Stelly D."/>
            <person name="Grimwood J."/>
            <person name="Schmutz J."/>
        </authorList>
    </citation>
    <scope>NUCLEOTIDE SEQUENCE [LARGE SCALE GENOMIC DNA]</scope>
    <source>
        <strain evidence="1">1808015.09</strain>
    </source>
</reference>
<dbReference type="EMBL" id="CM017691">
    <property type="protein sequence ID" value="TYH22977.1"/>
    <property type="molecule type" value="Genomic_DNA"/>
</dbReference>
<dbReference type="AlphaFoldDB" id="A0A5D2GYM7"/>
<organism evidence="1 2">
    <name type="scientific">Gossypium darwinii</name>
    <name type="common">Darwin's cotton</name>
    <name type="synonym">Gossypium barbadense var. darwinii</name>
    <dbReference type="NCBI Taxonomy" id="34276"/>
    <lineage>
        <taxon>Eukaryota</taxon>
        <taxon>Viridiplantae</taxon>
        <taxon>Streptophyta</taxon>
        <taxon>Embryophyta</taxon>
        <taxon>Tracheophyta</taxon>
        <taxon>Spermatophyta</taxon>
        <taxon>Magnoliopsida</taxon>
        <taxon>eudicotyledons</taxon>
        <taxon>Gunneridae</taxon>
        <taxon>Pentapetalae</taxon>
        <taxon>rosids</taxon>
        <taxon>malvids</taxon>
        <taxon>Malvales</taxon>
        <taxon>Malvaceae</taxon>
        <taxon>Malvoideae</taxon>
        <taxon>Gossypium</taxon>
    </lineage>
</organism>
<keyword evidence="2" id="KW-1185">Reference proteome</keyword>
<evidence type="ECO:0000313" key="1">
    <source>
        <dbReference type="EMBL" id="TYH22977.1"/>
    </source>
</evidence>
<accession>A0A5D2GYM7</accession>
<proteinExistence type="predicted"/>
<dbReference type="Proteomes" id="UP000323506">
    <property type="component" value="Chromosome A04"/>
</dbReference>